<keyword evidence="7 9" id="KW-0472">Membrane</keyword>
<comment type="similarity">
    <text evidence="2 9">Belongs to the SLC41A transporter family.</text>
</comment>
<dbReference type="NCBIfam" id="TIGR00400">
    <property type="entry name" value="mgtE"/>
    <property type="match status" value="1"/>
</dbReference>
<comment type="caution">
    <text evidence="12">The sequence shown here is derived from an EMBL/GenBank/DDBJ whole genome shotgun (WGS) entry which is preliminary data.</text>
</comment>
<sequence length="535" mass="58810">MIIKSMVLIKAKDRAGTLKRIYEIISDSGGNILFNFSYVEDGLSKIILVADLPEESQEYIKEKLDEVLADPDEDYDILRLAPESFDYLVDPLSISPEIANSLFKYLHPEERVLVLSKLDENVRKRVYKVLSLHILAEILAYAPIEIVREIASSITPSDLAFCLEHLDPDDLVDVVQSLDDSARKNVLKLLSKEKRKVIENLLKYKPDTAGGLMTTRVLMVSPETTVGTALEELISGKYEIWDEAYVVDADGRLIGLVTLSRLVKEDPSKPVVKVMRKDFVVVNSNADQREVAEVLMKFDLTKVPVVDEKGRMLGVVTIDDIVDVIKEESLEETLAGLGKIVRGYIDNYLIAPILSLYKARAPWILALILVDFFTASIVASFEDEIAKYAILAAFLPIVIDSGGNIGSQAASLLLRSFSLGHITLKDAPKAIKKELLVGMLIGLSSFPIVLAISFLISTIADKSMHFATIVGISVASSMIVTLTLSSVIGALLVFIAYKAKIDPATMSAAMITTLVDITGSFIYLSISVGILEKLL</sequence>
<organism evidence="12">
    <name type="scientific">Fervidicoccus fontis</name>
    <dbReference type="NCBI Taxonomy" id="683846"/>
    <lineage>
        <taxon>Archaea</taxon>
        <taxon>Thermoproteota</taxon>
        <taxon>Thermoprotei</taxon>
        <taxon>Fervidicoccales</taxon>
        <taxon>Fervidicoccaceae</taxon>
        <taxon>Fervidicoccus</taxon>
    </lineage>
</organism>
<dbReference type="InterPro" id="IPR006668">
    <property type="entry name" value="Mg_transptr_MgtE_intracell_dom"/>
</dbReference>
<dbReference type="GO" id="GO:0005886">
    <property type="term" value="C:plasma membrane"/>
    <property type="evidence" value="ECO:0007669"/>
    <property type="project" value="UniProtKB-SubCell"/>
</dbReference>
<dbReference type="PROSITE" id="PS51671">
    <property type="entry name" value="ACT"/>
    <property type="match status" value="1"/>
</dbReference>
<dbReference type="InterPro" id="IPR045865">
    <property type="entry name" value="ACT-like_dom_sf"/>
</dbReference>
<evidence type="ECO:0000259" key="11">
    <source>
        <dbReference type="PROSITE" id="PS51671"/>
    </source>
</evidence>
<dbReference type="EMBL" id="DSDY01000024">
    <property type="protein sequence ID" value="HDS10121.1"/>
    <property type="molecule type" value="Genomic_DNA"/>
</dbReference>
<dbReference type="GO" id="GO:0046872">
    <property type="term" value="F:metal ion binding"/>
    <property type="evidence" value="ECO:0007669"/>
    <property type="project" value="UniProtKB-KW"/>
</dbReference>
<feature type="domain" description="ACT" evidence="11">
    <location>
        <begin position="6"/>
        <end position="82"/>
    </location>
</feature>
<dbReference type="SUPFAM" id="SSF158791">
    <property type="entry name" value="MgtE N-terminal domain-like"/>
    <property type="match status" value="1"/>
</dbReference>
<dbReference type="SUPFAM" id="SSF161093">
    <property type="entry name" value="MgtE membrane domain-like"/>
    <property type="match status" value="1"/>
</dbReference>
<dbReference type="InterPro" id="IPR046342">
    <property type="entry name" value="CBS_dom_sf"/>
</dbReference>
<comment type="subunit">
    <text evidence="9">Homodimer.</text>
</comment>
<dbReference type="Pfam" id="PF00571">
    <property type="entry name" value="CBS"/>
    <property type="match status" value="2"/>
</dbReference>
<dbReference type="Gene3D" id="1.25.60.10">
    <property type="entry name" value="MgtE N-terminal domain-like"/>
    <property type="match status" value="1"/>
</dbReference>
<dbReference type="InterPro" id="IPR038076">
    <property type="entry name" value="MgtE_N_sf"/>
</dbReference>
<evidence type="ECO:0000256" key="4">
    <source>
        <dbReference type="ARBA" id="ARBA00022692"/>
    </source>
</evidence>
<dbReference type="Gene3D" id="1.10.357.20">
    <property type="entry name" value="SLC41 divalent cation transporters, integral membrane domain"/>
    <property type="match status" value="1"/>
</dbReference>
<evidence type="ECO:0000256" key="6">
    <source>
        <dbReference type="ARBA" id="ARBA00022989"/>
    </source>
</evidence>
<feature type="transmembrane region" description="Helical" evidence="9">
    <location>
        <begin position="509"/>
        <end position="531"/>
    </location>
</feature>
<evidence type="ECO:0000259" key="10">
    <source>
        <dbReference type="PROSITE" id="PS51371"/>
    </source>
</evidence>
<dbReference type="CDD" id="cd04606">
    <property type="entry name" value="CBS_pair_Mg_transporter"/>
    <property type="match status" value="1"/>
</dbReference>
<evidence type="ECO:0000256" key="1">
    <source>
        <dbReference type="ARBA" id="ARBA00004141"/>
    </source>
</evidence>
<dbReference type="PANTHER" id="PTHR43773:SF1">
    <property type="entry name" value="MAGNESIUM TRANSPORTER MGTE"/>
    <property type="match status" value="1"/>
</dbReference>
<feature type="domain" description="CBS" evidence="10">
    <location>
        <begin position="275"/>
        <end position="332"/>
    </location>
</feature>
<dbReference type="SUPFAM" id="SSF54631">
    <property type="entry name" value="CBS-domain pair"/>
    <property type="match status" value="1"/>
</dbReference>
<evidence type="ECO:0000256" key="8">
    <source>
        <dbReference type="PROSITE-ProRule" id="PRU00703"/>
    </source>
</evidence>
<gene>
    <name evidence="12" type="primary">mgtE</name>
    <name evidence="12" type="ORF">ENO04_00630</name>
</gene>
<dbReference type="PANTHER" id="PTHR43773">
    <property type="entry name" value="MAGNESIUM TRANSPORTER MGTE"/>
    <property type="match status" value="1"/>
</dbReference>
<dbReference type="InterPro" id="IPR002912">
    <property type="entry name" value="ACT_dom"/>
</dbReference>
<dbReference type="InterPro" id="IPR006667">
    <property type="entry name" value="SLC41_membr_dom"/>
</dbReference>
<dbReference type="InterPro" id="IPR006669">
    <property type="entry name" value="MgtE_transporter"/>
</dbReference>
<feature type="transmembrane region" description="Helical" evidence="9">
    <location>
        <begin position="388"/>
        <end position="414"/>
    </location>
</feature>
<accession>A0A7C1E8Y1</accession>
<evidence type="ECO:0000256" key="5">
    <source>
        <dbReference type="ARBA" id="ARBA00022842"/>
    </source>
</evidence>
<comment type="function">
    <text evidence="9">Acts as a magnesium transporter.</text>
</comment>
<dbReference type="AlphaFoldDB" id="A0A7C1E8Y1"/>
<dbReference type="SMART" id="SM00116">
    <property type="entry name" value="CBS"/>
    <property type="match status" value="2"/>
</dbReference>
<feature type="transmembrane region" description="Helical" evidence="9">
    <location>
        <begin position="435"/>
        <end position="460"/>
    </location>
</feature>
<evidence type="ECO:0000256" key="2">
    <source>
        <dbReference type="ARBA" id="ARBA00009749"/>
    </source>
</evidence>
<feature type="transmembrane region" description="Helical" evidence="9">
    <location>
        <begin position="466"/>
        <end position="497"/>
    </location>
</feature>
<feature type="domain" description="CBS" evidence="10">
    <location>
        <begin position="213"/>
        <end position="274"/>
    </location>
</feature>
<feature type="transmembrane region" description="Helical" evidence="9">
    <location>
        <begin position="363"/>
        <end position="382"/>
    </location>
</feature>
<keyword evidence="9" id="KW-0479">Metal-binding</keyword>
<dbReference type="InterPro" id="IPR036739">
    <property type="entry name" value="SLC41_membr_dom_sf"/>
</dbReference>
<dbReference type="SMART" id="SM00924">
    <property type="entry name" value="MgtE_N"/>
    <property type="match status" value="1"/>
</dbReference>
<keyword evidence="5 9" id="KW-0460">Magnesium</keyword>
<dbReference type="Gene3D" id="3.10.580.10">
    <property type="entry name" value="CBS-domain"/>
    <property type="match status" value="1"/>
</dbReference>
<evidence type="ECO:0000313" key="12">
    <source>
        <dbReference type="EMBL" id="HDS10121.1"/>
    </source>
</evidence>
<name>A0A7C1E8Y1_9CREN</name>
<evidence type="ECO:0000256" key="7">
    <source>
        <dbReference type="ARBA" id="ARBA00023136"/>
    </source>
</evidence>
<dbReference type="GO" id="GO:0015095">
    <property type="term" value="F:magnesium ion transmembrane transporter activity"/>
    <property type="evidence" value="ECO:0007669"/>
    <property type="project" value="InterPro"/>
</dbReference>
<evidence type="ECO:0000256" key="9">
    <source>
        <dbReference type="RuleBase" id="RU362011"/>
    </source>
</evidence>
<dbReference type="SUPFAM" id="SSF55021">
    <property type="entry name" value="ACT-like"/>
    <property type="match status" value="1"/>
</dbReference>
<dbReference type="Pfam" id="PF03448">
    <property type="entry name" value="MgtE_N"/>
    <property type="match status" value="1"/>
</dbReference>
<keyword evidence="6 9" id="KW-1133">Transmembrane helix</keyword>
<dbReference type="Pfam" id="PF01769">
    <property type="entry name" value="MgtE"/>
    <property type="match status" value="1"/>
</dbReference>
<dbReference type="PROSITE" id="PS51371">
    <property type="entry name" value="CBS"/>
    <property type="match status" value="2"/>
</dbReference>
<protein>
    <recommendedName>
        <fullName evidence="9">Magnesium transporter MgtE</fullName>
    </recommendedName>
</protein>
<dbReference type="InterPro" id="IPR000644">
    <property type="entry name" value="CBS_dom"/>
</dbReference>
<keyword evidence="9" id="KW-1003">Cell membrane</keyword>
<proteinExistence type="inferred from homology"/>
<keyword evidence="8" id="KW-0129">CBS domain</keyword>
<comment type="subcellular location">
    <subcellularLocation>
        <location evidence="9">Cell membrane</location>
        <topology evidence="9">Multi-pass membrane protein</topology>
    </subcellularLocation>
    <subcellularLocation>
        <location evidence="1">Membrane</location>
        <topology evidence="1">Multi-pass membrane protein</topology>
    </subcellularLocation>
</comment>
<evidence type="ECO:0000256" key="3">
    <source>
        <dbReference type="ARBA" id="ARBA00022448"/>
    </source>
</evidence>
<keyword evidence="3 9" id="KW-0813">Transport</keyword>
<reference evidence="12" key="1">
    <citation type="journal article" date="2020" name="mSystems">
        <title>Genome- and Community-Level Interaction Insights into Carbon Utilization and Element Cycling Functions of Hydrothermarchaeota in Hydrothermal Sediment.</title>
        <authorList>
            <person name="Zhou Z."/>
            <person name="Liu Y."/>
            <person name="Xu W."/>
            <person name="Pan J."/>
            <person name="Luo Z.H."/>
            <person name="Li M."/>
        </authorList>
    </citation>
    <scope>NUCLEOTIDE SEQUENCE [LARGE SCALE GENOMIC DNA]</scope>
    <source>
        <strain evidence="12">SpSt-123</strain>
    </source>
</reference>
<keyword evidence="4 9" id="KW-0812">Transmembrane</keyword>